<feature type="transmembrane region" description="Helical" evidence="10">
    <location>
        <begin position="15"/>
        <end position="32"/>
    </location>
</feature>
<evidence type="ECO:0000256" key="5">
    <source>
        <dbReference type="ARBA" id="ARBA00022725"/>
    </source>
</evidence>
<protein>
    <recommendedName>
        <fullName evidence="10">Odorant receptor</fullName>
    </recommendedName>
</protein>
<dbReference type="GO" id="GO:0005886">
    <property type="term" value="C:plasma membrane"/>
    <property type="evidence" value="ECO:0007669"/>
    <property type="project" value="UniProtKB-SubCell"/>
</dbReference>
<dbReference type="GO" id="GO:0007165">
    <property type="term" value="P:signal transduction"/>
    <property type="evidence" value="ECO:0007669"/>
    <property type="project" value="UniProtKB-KW"/>
</dbReference>
<feature type="transmembrane region" description="Helical" evidence="10">
    <location>
        <begin position="283"/>
        <end position="303"/>
    </location>
</feature>
<accession>A0A1B3P5M5</accession>
<evidence type="ECO:0000256" key="8">
    <source>
        <dbReference type="ARBA" id="ARBA00023170"/>
    </source>
</evidence>
<evidence type="ECO:0000256" key="1">
    <source>
        <dbReference type="ARBA" id="ARBA00004651"/>
    </source>
</evidence>
<feature type="transmembrane region" description="Helical" evidence="10">
    <location>
        <begin position="70"/>
        <end position="88"/>
    </location>
</feature>
<keyword evidence="5 10" id="KW-0552">Olfaction</keyword>
<keyword evidence="8 10" id="KW-0675">Receptor</keyword>
<dbReference type="PANTHER" id="PTHR21137:SF35">
    <property type="entry name" value="ODORANT RECEPTOR 19A-RELATED"/>
    <property type="match status" value="1"/>
</dbReference>
<dbReference type="EMBL" id="KX655967">
    <property type="protein sequence ID" value="AOG12916.1"/>
    <property type="molecule type" value="mRNA"/>
</dbReference>
<dbReference type="InterPro" id="IPR004117">
    <property type="entry name" value="7tm6_olfct_rcpt"/>
</dbReference>
<comment type="similarity">
    <text evidence="10">Belongs to the insect chemoreceptor superfamily. Heteromeric odorant receptor channel (TC 1.A.69) family.</text>
</comment>
<evidence type="ECO:0000256" key="6">
    <source>
        <dbReference type="ARBA" id="ARBA00022989"/>
    </source>
</evidence>
<dbReference type="AlphaFoldDB" id="A0A1B3P5M5"/>
<evidence type="ECO:0000313" key="11">
    <source>
        <dbReference type="EMBL" id="AOG12916.1"/>
    </source>
</evidence>
<feature type="transmembrane region" description="Helical" evidence="10">
    <location>
        <begin position="309"/>
        <end position="328"/>
    </location>
</feature>
<name>A0A1B3P5M5_EOGHI</name>
<feature type="transmembrane region" description="Helical" evidence="10">
    <location>
        <begin position="137"/>
        <end position="159"/>
    </location>
</feature>
<feature type="transmembrane region" description="Helical" evidence="10">
    <location>
        <begin position="184"/>
        <end position="205"/>
    </location>
</feature>
<comment type="subcellular location">
    <subcellularLocation>
        <location evidence="1 10">Cell membrane</location>
        <topology evidence="1 10">Multi-pass membrane protein</topology>
    </subcellularLocation>
</comment>
<keyword evidence="2" id="KW-1003">Cell membrane</keyword>
<reference evidence="11" key="1">
    <citation type="journal article" date="2016" name="BMC Genomics">
        <title>Antennal transcriptome analysis and expression profiles of odorant binding proteins in Eogystia hippophaecolus (Lepidoptera: Cossidae).</title>
        <authorList>
            <person name="Hu P."/>
            <person name="Tao J."/>
            <person name="Cui M."/>
            <person name="Gao C."/>
            <person name="Lu P."/>
            <person name="Luo Y."/>
        </authorList>
    </citation>
    <scope>NUCLEOTIDE SEQUENCE</scope>
</reference>
<keyword evidence="6 10" id="KW-1133">Transmembrane helix</keyword>
<dbReference type="GO" id="GO:0004984">
    <property type="term" value="F:olfactory receptor activity"/>
    <property type="evidence" value="ECO:0007669"/>
    <property type="project" value="InterPro"/>
</dbReference>
<keyword evidence="3 10" id="KW-0716">Sensory transduction</keyword>
<dbReference type="GO" id="GO:0005549">
    <property type="term" value="F:odorant binding"/>
    <property type="evidence" value="ECO:0007669"/>
    <property type="project" value="InterPro"/>
</dbReference>
<keyword evidence="9 10" id="KW-0807">Transducer</keyword>
<evidence type="ECO:0000256" key="3">
    <source>
        <dbReference type="ARBA" id="ARBA00022606"/>
    </source>
</evidence>
<feature type="transmembrane region" description="Helical" evidence="10">
    <location>
        <begin position="44"/>
        <end position="64"/>
    </location>
</feature>
<sequence>MFAPRKERSIFLNEIHLLSFYLSKLFLFPFFGKTKFKQFGYYSTYFLIVFTSFQLCFTLLLSGLNDFIEIINISPNLGVCVMCAIKYAKVNSNRALYYDIFEHFREDLWKTISEYSAEDLKTITKYTKIIKLINRTLILYISLPLIAIVNICPWILMVYENKVGKEQKLLLPFDGWYPFDKVNWYFVAYIWESLMTGLIIFVYAITDALNISFVACICMELKLLGNSLENLINPEDIENITRLKNISRTHENIKRKLNVTIKRHTFLAKISSELNITLGDLMLVNYTFGSLFICLTAFTFTVVDDLYKSLRYFFFFVALIVAILDQCIMGQSLSDNSEQLAEAIHASNWLYADQQTKRTLLMLLMRTQKPFQLTANGYLVMNLDTFTRICSSSYQFFNLLRTIYQP</sequence>
<dbReference type="PANTHER" id="PTHR21137">
    <property type="entry name" value="ODORANT RECEPTOR"/>
    <property type="match status" value="1"/>
</dbReference>
<evidence type="ECO:0000256" key="4">
    <source>
        <dbReference type="ARBA" id="ARBA00022692"/>
    </source>
</evidence>
<evidence type="ECO:0000256" key="2">
    <source>
        <dbReference type="ARBA" id="ARBA00022475"/>
    </source>
</evidence>
<evidence type="ECO:0000256" key="9">
    <source>
        <dbReference type="ARBA" id="ARBA00023224"/>
    </source>
</evidence>
<organism evidence="11">
    <name type="scientific">Eogystia hippophaecolus</name>
    <name type="common">Moth</name>
    <name type="synonym">Holcocerus hippophaecolus</name>
    <dbReference type="NCBI Taxonomy" id="1206364"/>
    <lineage>
        <taxon>Eukaryota</taxon>
        <taxon>Metazoa</taxon>
        <taxon>Ecdysozoa</taxon>
        <taxon>Arthropoda</taxon>
        <taxon>Hexapoda</taxon>
        <taxon>Insecta</taxon>
        <taxon>Pterygota</taxon>
        <taxon>Neoptera</taxon>
        <taxon>Endopterygota</taxon>
        <taxon>Lepidoptera</taxon>
        <taxon>Glossata</taxon>
        <taxon>Ditrysia</taxon>
        <taxon>Cossoidea</taxon>
        <taxon>Cossidae</taxon>
        <taxon>Cossinae</taxon>
        <taxon>Eogystia</taxon>
    </lineage>
</organism>
<keyword evidence="7 10" id="KW-0472">Membrane</keyword>
<dbReference type="Pfam" id="PF02949">
    <property type="entry name" value="7tm_6"/>
    <property type="match status" value="1"/>
</dbReference>
<evidence type="ECO:0000256" key="7">
    <source>
        <dbReference type="ARBA" id="ARBA00023136"/>
    </source>
</evidence>
<keyword evidence="4 10" id="KW-0812">Transmembrane</keyword>
<proteinExistence type="evidence at transcript level"/>
<evidence type="ECO:0000256" key="10">
    <source>
        <dbReference type="RuleBase" id="RU351113"/>
    </source>
</evidence>